<dbReference type="RefSeq" id="WP_316435389.1">
    <property type="nucleotide sequence ID" value="NZ_CP053586.1"/>
</dbReference>
<dbReference type="Gene3D" id="3.30.750.200">
    <property type="match status" value="1"/>
</dbReference>
<dbReference type="GO" id="GO:0005737">
    <property type="term" value="C:cytoplasm"/>
    <property type="evidence" value="ECO:0007669"/>
    <property type="project" value="UniProtKB-SubCell"/>
</dbReference>
<dbReference type="GO" id="GO:0004109">
    <property type="term" value="F:coproporphyrinogen oxidase activity"/>
    <property type="evidence" value="ECO:0007669"/>
    <property type="project" value="InterPro"/>
</dbReference>
<keyword evidence="3" id="KW-0349">Heme</keyword>
<comment type="subcellular location">
    <subcellularLocation>
        <location evidence="3">Cytoplasm</location>
    </subcellularLocation>
</comment>
<dbReference type="GO" id="GO:0006779">
    <property type="term" value="P:porphyrin-containing compound biosynthetic process"/>
    <property type="evidence" value="ECO:0007669"/>
    <property type="project" value="InterPro"/>
</dbReference>
<proteinExistence type="inferred from homology"/>
<sequence>MVSTQINSATVSSPMPTAAYLHIPFCRRRCYYCDFPISVVGDRPPLAKQSSSADGFGTIAEYVEILCQEIRATAALGPPLQTIFLGGGTPSLLTVPQLEQVLDTLQQQFGIATHAEISMEIDPDTVDQPRLRGYQAAGINRISLGVQAFQSELLAACGRTHTPTDIEAAVELIDQIGLINFSFDLISGLPHQTLEHWQQSLEAAIALQPQHISVYDLTVEAGTAFDRWYQPGVQPLPTEKMTAQMYRIAQQTLTKAGYQHYEVSNYAKPGFQCCHNRVYWENRPYYGFGMGAASYTQGQRFTRPRKRREYYQWVQGYKTQGRIDALVTPPQEALLDTLMLGLRLAEGLSLKTLALQFGEQVVEQILMTVVPYIQSGWVELVDAQGLSSSDLSIATTRVGDLRMRLTDPEGFLFSNRVLAELFNRLAEPVSSK</sequence>
<reference evidence="5" key="1">
    <citation type="submission" date="2020-05" db="EMBL/GenBank/DDBJ databases">
        <authorList>
            <person name="Zhu T."/>
            <person name="Keshari N."/>
            <person name="Lu X."/>
        </authorList>
    </citation>
    <scope>NUCLEOTIDE SEQUENCE</scope>
    <source>
        <strain evidence="5">NK1-12</strain>
    </source>
</reference>
<dbReference type="PANTHER" id="PTHR13932:SF5">
    <property type="entry name" value="RADICAL S-ADENOSYL METHIONINE DOMAIN-CONTAINING PROTEIN 1, MITOCHONDRIAL"/>
    <property type="match status" value="1"/>
</dbReference>
<dbReference type="InterPro" id="IPR007197">
    <property type="entry name" value="rSAM"/>
</dbReference>
<dbReference type="InterPro" id="IPR058240">
    <property type="entry name" value="rSAM_sf"/>
</dbReference>
<protein>
    <recommendedName>
        <fullName evidence="2 3">Heme chaperone HemW</fullName>
    </recommendedName>
</protein>
<dbReference type="GO" id="GO:0046872">
    <property type="term" value="F:metal ion binding"/>
    <property type="evidence" value="ECO:0007669"/>
    <property type="project" value="UniProtKB-UniRule"/>
</dbReference>
<accession>A0AA97AKJ4</accession>
<dbReference type="CDD" id="cd01335">
    <property type="entry name" value="Radical_SAM"/>
    <property type="match status" value="1"/>
</dbReference>
<dbReference type="InterPro" id="IPR034505">
    <property type="entry name" value="Coproporphyrinogen-III_oxidase"/>
</dbReference>
<dbReference type="InterPro" id="IPR006638">
    <property type="entry name" value="Elp3/MiaA/NifB-like_rSAM"/>
</dbReference>
<dbReference type="PROSITE" id="PS51918">
    <property type="entry name" value="RADICAL_SAM"/>
    <property type="match status" value="1"/>
</dbReference>
<dbReference type="SMART" id="SM00729">
    <property type="entry name" value="Elp3"/>
    <property type="match status" value="1"/>
</dbReference>
<dbReference type="SUPFAM" id="SSF102114">
    <property type="entry name" value="Radical SAM enzymes"/>
    <property type="match status" value="1"/>
</dbReference>
<organism evidence="5">
    <name type="scientific">Leptolyngbya sp. NK1-12</name>
    <dbReference type="NCBI Taxonomy" id="2547451"/>
    <lineage>
        <taxon>Bacteria</taxon>
        <taxon>Bacillati</taxon>
        <taxon>Cyanobacteriota</taxon>
        <taxon>Cyanophyceae</taxon>
        <taxon>Leptolyngbyales</taxon>
        <taxon>Leptolyngbyaceae</taxon>
        <taxon>Leptolyngbya group</taxon>
        <taxon>Leptolyngbya</taxon>
    </lineage>
</organism>
<dbReference type="SFLD" id="SFLDF00288">
    <property type="entry name" value="HemN-like__clustered_with_nucl"/>
    <property type="match status" value="1"/>
</dbReference>
<keyword evidence="3" id="KW-0411">Iron-sulfur</keyword>
<dbReference type="SFLD" id="SFLDF00562">
    <property type="entry name" value="HemN-like__clustered_with_heat"/>
    <property type="match status" value="1"/>
</dbReference>
<keyword evidence="3" id="KW-0949">S-adenosyl-L-methionine</keyword>
<feature type="domain" description="Radical SAM core" evidence="4">
    <location>
        <begin position="11"/>
        <end position="259"/>
    </location>
</feature>
<keyword evidence="3" id="KW-0408">Iron</keyword>
<keyword evidence="3" id="KW-0963">Cytoplasm</keyword>
<dbReference type="PANTHER" id="PTHR13932">
    <property type="entry name" value="COPROPORPHYRINIGEN III OXIDASE"/>
    <property type="match status" value="1"/>
</dbReference>
<dbReference type="GO" id="GO:0051539">
    <property type="term" value="F:4 iron, 4 sulfur cluster binding"/>
    <property type="evidence" value="ECO:0007669"/>
    <property type="project" value="UniProtKB-UniRule"/>
</dbReference>
<evidence type="ECO:0000313" key="5">
    <source>
        <dbReference type="EMBL" id="WNZ23672.1"/>
    </source>
</evidence>
<dbReference type="SFLD" id="SFLDS00029">
    <property type="entry name" value="Radical_SAM"/>
    <property type="match status" value="2"/>
</dbReference>
<dbReference type="AlphaFoldDB" id="A0AA97AKJ4"/>
<dbReference type="Pfam" id="PF04055">
    <property type="entry name" value="Radical_SAM"/>
    <property type="match status" value="1"/>
</dbReference>
<dbReference type="EMBL" id="CP053586">
    <property type="protein sequence ID" value="WNZ23672.1"/>
    <property type="molecule type" value="Genomic_DNA"/>
</dbReference>
<dbReference type="InterPro" id="IPR004559">
    <property type="entry name" value="HemW-like"/>
</dbReference>
<evidence type="ECO:0000256" key="1">
    <source>
        <dbReference type="ARBA" id="ARBA00006100"/>
    </source>
</evidence>
<name>A0AA97AKJ4_9CYAN</name>
<keyword evidence="3" id="KW-0143">Chaperone</keyword>
<dbReference type="InterPro" id="IPR010723">
    <property type="entry name" value="HemN_C"/>
</dbReference>
<dbReference type="NCBIfam" id="TIGR00539">
    <property type="entry name" value="hemN_rel"/>
    <property type="match status" value="1"/>
</dbReference>
<dbReference type="Pfam" id="PF06969">
    <property type="entry name" value="HemN_C"/>
    <property type="match status" value="1"/>
</dbReference>
<comment type="similarity">
    <text evidence="1">Belongs to the anaerobic coproporphyrinogen-III oxidase family. HemW subfamily.</text>
</comment>
<keyword evidence="3" id="KW-0479">Metal-binding</keyword>
<gene>
    <name evidence="5" type="ORF">HJG54_12950</name>
</gene>
<comment type="function">
    <text evidence="3">Probably acts as a heme chaperone, transferring heme to an unknown acceptor. Binds one molecule of heme per monomer, possibly covalently. Binds 1 [4Fe-4S] cluster. The cluster is coordinated with 3 cysteines and an exchangeable S-adenosyl-L-methionine.</text>
</comment>
<dbReference type="SFLD" id="SFLDG01065">
    <property type="entry name" value="anaerobic_coproporphyrinogen-I"/>
    <property type="match status" value="2"/>
</dbReference>
<keyword evidence="3" id="KW-0004">4Fe-4S</keyword>
<evidence type="ECO:0000256" key="2">
    <source>
        <dbReference type="ARBA" id="ARBA00017228"/>
    </source>
</evidence>
<evidence type="ECO:0000256" key="3">
    <source>
        <dbReference type="RuleBase" id="RU364116"/>
    </source>
</evidence>
<evidence type="ECO:0000259" key="4">
    <source>
        <dbReference type="PROSITE" id="PS51918"/>
    </source>
</evidence>